<name>A0A9K3GG61_9EUKA</name>
<dbReference type="InterPro" id="IPR056750">
    <property type="entry name" value="RRM_ESF1"/>
</dbReference>
<evidence type="ECO:0000259" key="7">
    <source>
        <dbReference type="Pfam" id="PF25121"/>
    </source>
</evidence>
<dbReference type="AlphaFoldDB" id="A0A9K3GG61"/>
<evidence type="ECO:0000313" key="9">
    <source>
        <dbReference type="Proteomes" id="UP000265618"/>
    </source>
</evidence>
<dbReference type="GO" id="GO:0006364">
    <property type="term" value="P:rRNA processing"/>
    <property type="evidence" value="ECO:0007669"/>
    <property type="project" value="InterPro"/>
</dbReference>
<dbReference type="Proteomes" id="UP000265618">
    <property type="component" value="Unassembled WGS sequence"/>
</dbReference>
<keyword evidence="9" id="KW-1185">Reference proteome</keyword>
<proteinExistence type="inferred from homology"/>
<evidence type="ECO:0000256" key="5">
    <source>
        <dbReference type="SAM" id="MobiDB-lite"/>
    </source>
</evidence>
<feature type="compositionally biased region" description="Basic and acidic residues" evidence="5">
    <location>
        <begin position="438"/>
        <end position="459"/>
    </location>
</feature>
<keyword evidence="3" id="KW-0175">Coiled coil</keyword>
<feature type="domain" description="NUC153" evidence="6">
    <location>
        <begin position="405"/>
        <end position="434"/>
    </location>
</feature>
<dbReference type="PANTHER" id="PTHR12202">
    <property type="entry name" value="ESF1 HOMOLOG"/>
    <property type="match status" value="1"/>
</dbReference>
<evidence type="ECO:0008006" key="10">
    <source>
        <dbReference type="Google" id="ProtNLM"/>
    </source>
</evidence>
<accession>A0A9K3GG61</accession>
<feature type="domain" description="ESF1 RRM" evidence="7">
    <location>
        <begin position="18"/>
        <end position="164"/>
    </location>
</feature>
<dbReference type="GO" id="GO:0005730">
    <property type="term" value="C:nucleolus"/>
    <property type="evidence" value="ECO:0007669"/>
    <property type="project" value="UniProtKB-SubCell"/>
</dbReference>
<dbReference type="GO" id="GO:0003723">
    <property type="term" value="F:RNA binding"/>
    <property type="evidence" value="ECO:0007669"/>
    <property type="project" value="TreeGrafter"/>
</dbReference>
<dbReference type="InterPro" id="IPR039754">
    <property type="entry name" value="Esf1"/>
</dbReference>
<organism evidence="8 9">
    <name type="scientific">Kipferlia bialata</name>
    <dbReference type="NCBI Taxonomy" id="797122"/>
    <lineage>
        <taxon>Eukaryota</taxon>
        <taxon>Metamonada</taxon>
        <taxon>Carpediemonas-like organisms</taxon>
        <taxon>Kipferlia</taxon>
    </lineage>
</organism>
<dbReference type="InterPro" id="IPR012580">
    <property type="entry name" value="NUC153"/>
</dbReference>
<feature type="region of interest" description="Disordered" evidence="5">
    <location>
        <begin position="286"/>
        <end position="310"/>
    </location>
</feature>
<keyword evidence="4" id="KW-0539">Nucleus</keyword>
<gene>
    <name evidence="8" type="ORF">KIPB_002666</name>
</gene>
<evidence type="ECO:0000259" key="6">
    <source>
        <dbReference type="Pfam" id="PF08159"/>
    </source>
</evidence>
<evidence type="ECO:0000256" key="4">
    <source>
        <dbReference type="ARBA" id="ARBA00023242"/>
    </source>
</evidence>
<dbReference type="Pfam" id="PF25121">
    <property type="entry name" value="RRM_ESF1"/>
    <property type="match status" value="1"/>
</dbReference>
<feature type="region of interest" description="Disordered" evidence="5">
    <location>
        <begin position="430"/>
        <end position="459"/>
    </location>
</feature>
<dbReference type="EMBL" id="BDIP01000461">
    <property type="protein sequence ID" value="GIQ81673.1"/>
    <property type="molecule type" value="Genomic_DNA"/>
</dbReference>
<dbReference type="OrthoDB" id="431825at2759"/>
<evidence type="ECO:0000256" key="1">
    <source>
        <dbReference type="ARBA" id="ARBA00004604"/>
    </source>
</evidence>
<dbReference type="Pfam" id="PF08159">
    <property type="entry name" value="NUC153"/>
    <property type="match status" value="1"/>
</dbReference>
<comment type="subcellular location">
    <subcellularLocation>
        <location evidence="1">Nucleus</location>
        <location evidence="1">Nucleolus</location>
    </subcellularLocation>
</comment>
<dbReference type="PANTHER" id="PTHR12202:SF0">
    <property type="entry name" value="ESF1 HOMOLOG"/>
    <property type="match status" value="1"/>
</dbReference>
<comment type="similarity">
    <text evidence="2">Belongs to the ESF1 family.</text>
</comment>
<protein>
    <recommendedName>
        <fullName evidence="10">NUC153 domain-containing protein</fullName>
    </recommendedName>
</protein>
<evidence type="ECO:0000256" key="3">
    <source>
        <dbReference type="ARBA" id="ARBA00023054"/>
    </source>
</evidence>
<reference evidence="8 9" key="1">
    <citation type="journal article" date="2018" name="PLoS ONE">
        <title>The draft genome of Kipferlia bialata reveals reductive genome evolution in fornicate parasites.</title>
        <authorList>
            <person name="Tanifuji G."/>
            <person name="Takabayashi S."/>
            <person name="Kume K."/>
            <person name="Takagi M."/>
            <person name="Nakayama T."/>
            <person name="Kamikawa R."/>
            <person name="Inagaki Y."/>
            <person name="Hashimoto T."/>
        </authorList>
    </citation>
    <scope>NUCLEOTIDE SEQUENCE [LARGE SCALE GENOMIC DNA]</scope>
    <source>
        <strain evidence="8">NY0173</strain>
    </source>
</reference>
<comment type="caution">
    <text evidence="8">The sequence shown here is derived from an EMBL/GenBank/DDBJ whole genome shotgun (WGS) entry which is preliminary data.</text>
</comment>
<evidence type="ECO:0000313" key="8">
    <source>
        <dbReference type="EMBL" id="GIQ81673.1"/>
    </source>
</evidence>
<sequence length="459" mass="50705">MAAAAASDKAVPTIEEATRRLAVVNLAWDVVTASDIFVILASFVPSGESLHSVHVVMSEYGREKLALEDVKGPPLGDFEAAAREHFDGGEVDDTILGNLMVRLYEEDRRRYFYAVVTFSSPTAALNVYANVDGEEVEKTGSVFDLRFVPDDCELDISQPRDLCTEMPDRYRKVASVASTTQMSKARLSWDQTDPKRYQMLTRRFDGEDEQLLDMAEYLAPGDMDDEDEEAEGRGEYLDLLKTDRNAAPTGDLEIEFVSSFDSGVQDKIDALVAKRDHDALTPWEQVQLKKKKRKSKGKVDPLDMPIASNPDEFLAGQDAVSEEEEVEEEESAADDGLVGLLVAGADTEAGHVDLAILDQARKLQDRSINKRGKARRQATEKLDGLLAKHAWLAGCLEGQDVDTKDSRFSAVFDGKERAFAVDTTHAEYRATSASDQIAAERRAATRAEPEEPSAKRGME</sequence>
<evidence type="ECO:0000256" key="2">
    <source>
        <dbReference type="ARBA" id="ARBA00009087"/>
    </source>
</evidence>